<dbReference type="EMBL" id="FNUT01000002">
    <property type="protein sequence ID" value="SEF74155.1"/>
    <property type="molecule type" value="Genomic_DNA"/>
</dbReference>
<evidence type="ECO:0000256" key="5">
    <source>
        <dbReference type="SAM" id="SignalP"/>
    </source>
</evidence>
<dbReference type="InterPro" id="IPR010905">
    <property type="entry name" value="Glyco_hydro_88"/>
</dbReference>
<dbReference type="SUPFAM" id="SSF48208">
    <property type="entry name" value="Six-hairpin glycosidases"/>
    <property type="match status" value="1"/>
</dbReference>
<feature type="active site" description="Proton donor" evidence="3">
    <location>
        <position position="177"/>
    </location>
</feature>
<evidence type="ECO:0000256" key="4">
    <source>
        <dbReference type="PIRSR" id="PIRSR610905-2"/>
    </source>
</evidence>
<dbReference type="InterPro" id="IPR008928">
    <property type="entry name" value="6-hairpin_glycosidase_sf"/>
</dbReference>
<feature type="binding site" evidence="4">
    <location>
        <position position="118"/>
    </location>
    <ligand>
        <name>substrate</name>
    </ligand>
</feature>
<feature type="signal peptide" evidence="5">
    <location>
        <begin position="1"/>
        <end position="22"/>
    </location>
</feature>
<keyword evidence="7" id="KW-1185">Reference proteome</keyword>
<feature type="binding site" evidence="4">
    <location>
        <position position="249"/>
    </location>
    <ligand>
        <name>substrate</name>
    </ligand>
</feature>
<dbReference type="Gene3D" id="1.50.10.10">
    <property type="match status" value="1"/>
</dbReference>
<evidence type="ECO:0000256" key="1">
    <source>
        <dbReference type="ARBA" id="ARBA00022801"/>
    </source>
</evidence>
<dbReference type="Pfam" id="PF07470">
    <property type="entry name" value="Glyco_hydro_88"/>
    <property type="match status" value="1"/>
</dbReference>
<dbReference type="PANTHER" id="PTHR36845:SF1">
    <property type="entry name" value="HYDROLASE, PUTATIVE (AFU_ORTHOLOGUE AFUA_7G05090)-RELATED"/>
    <property type="match status" value="1"/>
</dbReference>
<feature type="binding site" evidence="4">
    <location>
        <position position="237"/>
    </location>
    <ligand>
        <name>substrate</name>
    </ligand>
</feature>
<evidence type="ECO:0000313" key="6">
    <source>
        <dbReference type="EMBL" id="SEF74155.1"/>
    </source>
</evidence>
<accession>A0A1H5UGG2</accession>
<feature type="active site" description="Nucleophile" evidence="3">
    <location>
        <position position="118"/>
    </location>
</feature>
<name>A0A1H5UGG2_9SPHI</name>
<proteinExistence type="inferred from homology"/>
<sequence length="412" mass="46784">MKKIPLVVCGLLAMLGTSALQAQTKQKLSLDKSFIDNQLKASGEQIRVLAALTPEDAFPKTFEKNQPKFSNSTWWCSGFYPGTLLLLSEANKDQELQDLAVAKLKHLEKEQYNKGTHDLGFMLFCSFGNALRLTGDSAKYEPILATGAESLASRFNPKVNLIKSWNHGTWKYPVIIDNMMNLEFLMQMSKITGNPKYSEMAIKHADKTIKHHFRKDYSSYHVVDYNPETGEVNEKKTHQGAFDESAWARGQAWALYGYTMMYRETKKKEYLNQARNIAKYILKSPNLPEDLVPYWDFDKDKIPTDDKMYANKDLRDVSAGALYASALLELSLYTKGNESAEYLKKAETLLKNLSSPTYFAKKGENGGFLLLHSVGALPLNSEVDVPLTYADYYYVEALLRYQRMLNGETVIK</sequence>
<evidence type="ECO:0000313" key="7">
    <source>
        <dbReference type="Proteomes" id="UP000236731"/>
    </source>
</evidence>
<evidence type="ECO:0000256" key="2">
    <source>
        <dbReference type="ARBA" id="ARBA00038358"/>
    </source>
</evidence>
<keyword evidence="5" id="KW-0732">Signal</keyword>
<comment type="similarity">
    <text evidence="2">Belongs to the glycosyl hydrolase 88 family.</text>
</comment>
<feature type="chain" id="PRO_5009286179" evidence="5">
    <location>
        <begin position="23"/>
        <end position="412"/>
    </location>
</feature>
<dbReference type="InterPro" id="IPR052369">
    <property type="entry name" value="UG_Glycosaminoglycan_Hydrolase"/>
</dbReference>
<dbReference type="GO" id="GO:0000272">
    <property type="term" value="P:polysaccharide catabolic process"/>
    <property type="evidence" value="ECO:0007669"/>
    <property type="project" value="TreeGrafter"/>
</dbReference>
<evidence type="ECO:0000256" key="3">
    <source>
        <dbReference type="PIRSR" id="PIRSR610905-1"/>
    </source>
</evidence>
<organism evidence="6 7">
    <name type="scientific">Sphingobacterium lactis</name>
    <dbReference type="NCBI Taxonomy" id="797291"/>
    <lineage>
        <taxon>Bacteria</taxon>
        <taxon>Pseudomonadati</taxon>
        <taxon>Bacteroidota</taxon>
        <taxon>Sphingobacteriia</taxon>
        <taxon>Sphingobacteriales</taxon>
        <taxon>Sphingobacteriaceae</taxon>
        <taxon>Sphingobacterium</taxon>
    </lineage>
</organism>
<dbReference type="OrthoDB" id="428577at2"/>
<dbReference type="AlphaFoldDB" id="A0A1H5UGG2"/>
<feature type="binding site" evidence="4">
    <location>
        <position position="177"/>
    </location>
    <ligand>
        <name>substrate</name>
    </ligand>
</feature>
<protein>
    <submittedName>
        <fullName evidence="6">Glycosyl Hydrolase Family 88</fullName>
    </submittedName>
</protein>
<dbReference type="RefSeq" id="WP_103905301.1">
    <property type="nucleotide sequence ID" value="NZ_CP049246.1"/>
</dbReference>
<gene>
    <name evidence="6" type="ORF">SAMN05421877_102290</name>
</gene>
<dbReference type="GO" id="GO:0052757">
    <property type="term" value="F:chondroitin hydrolase activity"/>
    <property type="evidence" value="ECO:0007669"/>
    <property type="project" value="TreeGrafter"/>
</dbReference>
<feature type="binding site" evidence="4">
    <location>
        <position position="253"/>
    </location>
    <ligand>
        <name>substrate</name>
    </ligand>
</feature>
<dbReference type="InterPro" id="IPR012341">
    <property type="entry name" value="6hp_glycosidase-like_sf"/>
</dbReference>
<keyword evidence="1 6" id="KW-0378">Hydrolase</keyword>
<dbReference type="PANTHER" id="PTHR36845">
    <property type="entry name" value="HYDROLASE, PUTATIVE (AFU_ORTHOLOGUE AFUA_7G05090)-RELATED"/>
    <property type="match status" value="1"/>
</dbReference>
<dbReference type="Proteomes" id="UP000236731">
    <property type="component" value="Unassembled WGS sequence"/>
</dbReference>
<reference evidence="7" key="1">
    <citation type="submission" date="2016-10" db="EMBL/GenBank/DDBJ databases">
        <authorList>
            <person name="Varghese N."/>
            <person name="Submissions S."/>
        </authorList>
    </citation>
    <scope>NUCLEOTIDE SEQUENCE [LARGE SCALE GENOMIC DNA]</scope>
    <source>
        <strain evidence="7">DSM 22361</strain>
    </source>
</reference>